<sequence>MTETPSPAPRDPAVGGASAPGGDPHRTDGGQYSVTPGMGPQDTPPIAGQPGYGPPGTGPAVSEPPVYGYQAANFGLDVGHAISYGLDKFRSNLMSWLAITAVGIIIYLTFVLVVQTFDPTSLSALVLLFLVVMVGLWLLQAMMVRGALLETDGPRPDFGDFMRNLNAGNVLLTALLAFLGTWLGLALCVVPGLVVGVLCMFALHFVIDQDMGPIDAIRSSAMLVAANPWKVFLLALSVLVITTVGALACGIGLLLAGPVCAIAVTYSYRVLVHGVVSPA</sequence>
<feature type="transmembrane region" description="Helical" evidence="2">
    <location>
        <begin position="231"/>
        <end position="264"/>
    </location>
</feature>
<feature type="transmembrane region" description="Helical" evidence="2">
    <location>
        <begin position="170"/>
        <end position="203"/>
    </location>
</feature>
<evidence type="ECO:0008006" key="5">
    <source>
        <dbReference type="Google" id="ProtNLM"/>
    </source>
</evidence>
<dbReference type="RefSeq" id="WP_195001156.1">
    <property type="nucleotide sequence ID" value="NZ_JADLQN010000001.1"/>
</dbReference>
<dbReference type="PANTHER" id="PTHR40076">
    <property type="entry name" value="MEMBRANE PROTEIN-RELATED"/>
    <property type="match status" value="1"/>
</dbReference>
<gene>
    <name evidence="3" type="ORF">IU449_07485</name>
</gene>
<keyword evidence="2" id="KW-1133">Transmembrane helix</keyword>
<evidence type="ECO:0000313" key="3">
    <source>
        <dbReference type="EMBL" id="MBF6354383.1"/>
    </source>
</evidence>
<dbReference type="Proteomes" id="UP000707731">
    <property type="component" value="Unassembled WGS sequence"/>
</dbReference>
<dbReference type="EMBL" id="JADLQN010000001">
    <property type="protein sequence ID" value="MBF6354383.1"/>
    <property type="molecule type" value="Genomic_DNA"/>
</dbReference>
<name>A0ABS0D7C5_9NOCA</name>
<keyword evidence="4" id="KW-1185">Reference proteome</keyword>
<evidence type="ECO:0000256" key="1">
    <source>
        <dbReference type="SAM" id="MobiDB-lite"/>
    </source>
</evidence>
<keyword evidence="2" id="KW-0472">Membrane</keyword>
<feature type="compositionally biased region" description="Pro residues" evidence="1">
    <location>
        <begin position="1"/>
        <end position="10"/>
    </location>
</feature>
<dbReference type="PANTHER" id="PTHR40076:SF1">
    <property type="entry name" value="MEMBRANE PROTEIN"/>
    <property type="match status" value="1"/>
</dbReference>
<feature type="region of interest" description="Disordered" evidence="1">
    <location>
        <begin position="1"/>
        <end position="60"/>
    </location>
</feature>
<organism evidence="3 4">
    <name type="scientific">Nocardia higoensis</name>
    <dbReference type="NCBI Taxonomy" id="228599"/>
    <lineage>
        <taxon>Bacteria</taxon>
        <taxon>Bacillati</taxon>
        <taxon>Actinomycetota</taxon>
        <taxon>Actinomycetes</taxon>
        <taxon>Mycobacteriales</taxon>
        <taxon>Nocardiaceae</taxon>
        <taxon>Nocardia</taxon>
    </lineage>
</organism>
<evidence type="ECO:0000313" key="4">
    <source>
        <dbReference type="Proteomes" id="UP000707731"/>
    </source>
</evidence>
<proteinExistence type="predicted"/>
<dbReference type="InterPro" id="IPR010380">
    <property type="entry name" value="DUF975"/>
</dbReference>
<accession>A0ABS0D7C5</accession>
<evidence type="ECO:0000256" key="2">
    <source>
        <dbReference type="SAM" id="Phobius"/>
    </source>
</evidence>
<feature type="transmembrane region" description="Helical" evidence="2">
    <location>
        <begin position="93"/>
        <end position="114"/>
    </location>
</feature>
<protein>
    <recommendedName>
        <fullName evidence="5">Integral membrane protein</fullName>
    </recommendedName>
</protein>
<feature type="transmembrane region" description="Helical" evidence="2">
    <location>
        <begin position="120"/>
        <end position="139"/>
    </location>
</feature>
<reference evidence="3 4" key="1">
    <citation type="submission" date="2020-10" db="EMBL/GenBank/DDBJ databases">
        <title>Identification of Nocardia species via Next-generation sequencing and recognition of intraspecies genetic diversity.</title>
        <authorList>
            <person name="Li P."/>
            <person name="Li P."/>
            <person name="Lu B."/>
        </authorList>
    </citation>
    <scope>NUCLEOTIDE SEQUENCE [LARGE SCALE GENOMIC DNA]</scope>
    <source>
        <strain evidence="3 4">BJ06-0143</strain>
    </source>
</reference>
<comment type="caution">
    <text evidence="3">The sequence shown here is derived from an EMBL/GenBank/DDBJ whole genome shotgun (WGS) entry which is preliminary data.</text>
</comment>
<keyword evidence="2" id="KW-0812">Transmembrane</keyword>